<dbReference type="AlphaFoldDB" id="A0A8V0XFQ4"/>
<name>A0A8V0XFQ4_CHICK</name>
<proteinExistence type="inferred from homology"/>
<dbReference type="InterPro" id="IPR006461">
    <property type="entry name" value="PLAC_motif_containing"/>
</dbReference>
<protein>
    <submittedName>
        <fullName evidence="3">PLAC8 like 1</fullName>
    </submittedName>
</protein>
<gene>
    <name evidence="3" type="primary">PLAC8L1</name>
</gene>
<accession>A0A8V0XFQ4</accession>
<reference evidence="3" key="1">
    <citation type="submission" date="2020-11" db="EMBL/GenBank/DDBJ databases">
        <title>Gallus gallus (Chicken) genome, bGalGal1, GRCg7b, maternal haplotype autosomes + Z &amp; W.</title>
        <authorList>
            <person name="Warren W."/>
            <person name="Formenti G."/>
            <person name="Fedrigo O."/>
            <person name="Haase B."/>
            <person name="Mountcastle J."/>
            <person name="Balacco J."/>
            <person name="Tracey A."/>
            <person name="Schneider V."/>
            <person name="Okimoto R."/>
            <person name="Cheng H."/>
            <person name="Hawken R."/>
            <person name="Howe K."/>
            <person name="Jarvis E.D."/>
        </authorList>
    </citation>
    <scope>NUCLEOTIDE SEQUENCE [LARGE SCALE GENOMIC DNA]</scope>
    <source>
        <strain evidence="3">Broiler</strain>
    </source>
</reference>
<sequence length="211" mass="22657">MGNGAGQHSTRSRAGMCSWRGIWGEMVGDWGETALAGQGKRRGGGYSSGSGVVASCRRSSSSKGQRLGSNPCAGDGSTKQPCLLSPCRPSTRDTLCRALTMASRHVVTVQPGFSVSPQSSTWHTGLLDCMSDCSVCICGAFCYPCLGCQVANAMDEFCLCGGSVAMRTLYRTRYNIPGSILGDYYSVMCCPMCALCQLKRDIDYRREQRTF</sequence>
<evidence type="ECO:0000313" key="4">
    <source>
        <dbReference type="Proteomes" id="UP000000539"/>
    </source>
</evidence>
<dbReference type="NCBIfam" id="TIGR01571">
    <property type="entry name" value="A_thal_Cys_rich"/>
    <property type="match status" value="1"/>
</dbReference>
<dbReference type="Proteomes" id="UP000000539">
    <property type="component" value="Chromosome 4"/>
</dbReference>
<evidence type="ECO:0000256" key="2">
    <source>
        <dbReference type="SAM" id="MobiDB-lite"/>
    </source>
</evidence>
<dbReference type="Pfam" id="PF04749">
    <property type="entry name" value="PLAC8"/>
    <property type="match status" value="1"/>
</dbReference>
<dbReference type="PANTHER" id="PTHR15907">
    <property type="entry name" value="DUF614 FAMILY PROTEIN-RELATED"/>
    <property type="match status" value="1"/>
</dbReference>
<dbReference type="GeneTree" id="ENSGT00940000157329"/>
<feature type="region of interest" description="Disordered" evidence="2">
    <location>
        <begin position="37"/>
        <end position="79"/>
    </location>
</feature>
<organism evidence="3 4">
    <name type="scientific">Gallus gallus</name>
    <name type="common">Chicken</name>
    <dbReference type="NCBI Taxonomy" id="9031"/>
    <lineage>
        <taxon>Eukaryota</taxon>
        <taxon>Metazoa</taxon>
        <taxon>Chordata</taxon>
        <taxon>Craniata</taxon>
        <taxon>Vertebrata</taxon>
        <taxon>Euteleostomi</taxon>
        <taxon>Archelosauria</taxon>
        <taxon>Archosauria</taxon>
        <taxon>Dinosauria</taxon>
        <taxon>Saurischia</taxon>
        <taxon>Theropoda</taxon>
        <taxon>Coelurosauria</taxon>
        <taxon>Aves</taxon>
        <taxon>Neognathae</taxon>
        <taxon>Galloanserae</taxon>
        <taxon>Galliformes</taxon>
        <taxon>Phasianidae</taxon>
        <taxon>Phasianinae</taxon>
        <taxon>Gallus</taxon>
    </lineage>
</organism>
<dbReference type="Ensembl" id="ENSGALT00010007561.1">
    <property type="protein sequence ID" value="ENSGALP00010004503.1"/>
    <property type="gene ID" value="ENSGALG00010003227.1"/>
</dbReference>
<reference evidence="3" key="2">
    <citation type="submission" date="2025-08" db="UniProtKB">
        <authorList>
            <consortium name="Ensembl"/>
        </authorList>
    </citation>
    <scope>IDENTIFICATION</scope>
    <source>
        <strain evidence="3">broiler</strain>
    </source>
</reference>
<feature type="compositionally biased region" description="Polar residues" evidence="2">
    <location>
        <begin position="57"/>
        <end position="68"/>
    </location>
</feature>
<evidence type="ECO:0000313" key="3">
    <source>
        <dbReference type="Ensembl" id="ENSGALP00010004503.1"/>
    </source>
</evidence>
<reference evidence="3" key="3">
    <citation type="submission" date="2025-09" db="UniProtKB">
        <authorList>
            <consortium name="Ensembl"/>
        </authorList>
    </citation>
    <scope>IDENTIFICATION</scope>
    <source>
        <strain evidence="3">broiler</strain>
    </source>
</reference>
<dbReference type="OrthoDB" id="1045822at2759"/>
<comment type="similarity">
    <text evidence="1">Belongs to the cornifelin family.</text>
</comment>
<keyword evidence="4" id="KW-1185">Reference proteome</keyword>
<evidence type="ECO:0000256" key="1">
    <source>
        <dbReference type="ARBA" id="ARBA00009024"/>
    </source>
</evidence>